<feature type="domain" description="N-acetyltransferase" evidence="1">
    <location>
        <begin position="1"/>
        <end position="151"/>
    </location>
</feature>
<dbReference type="Gene3D" id="3.40.630.30">
    <property type="match status" value="1"/>
</dbReference>
<protein>
    <submittedName>
        <fullName evidence="2">N-acetyltransferase</fullName>
    </submittedName>
</protein>
<accession>A0ABS9MJY0</accession>
<dbReference type="EMBL" id="JAKNHQ010000011">
    <property type="protein sequence ID" value="MCG4611117.1"/>
    <property type="molecule type" value="Genomic_DNA"/>
</dbReference>
<dbReference type="PANTHER" id="PTHR43617">
    <property type="entry name" value="L-AMINO ACID N-ACETYLTRANSFERASE"/>
    <property type="match status" value="1"/>
</dbReference>
<comment type="caution">
    <text evidence="2">The sequence shown here is derived from an EMBL/GenBank/DDBJ whole genome shotgun (WGS) entry which is preliminary data.</text>
</comment>
<keyword evidence="3" id="KW-1185">Reference proteome</keyword>
<dbReference type="InterPro" id="IPR000182">
    <property type="entry name" value="GNAT_dom"/>
</dbReference>
<evidence type="ECO:0000313" key="2">
    <source>
        <dbReference type="EMBL" id="MCG4611117.1"/>
    </source>
</evidence>
<dbReference type="PROSITE" id="PS51186">
    <property type="entry name" value="GNAT"/>
    <property type="match status" value="1"/>
</dbReference>
<dbReference type="InterPro" id="IPR050276">
    <property type="entry name" value="MshD_Acetyltransferase"/>
</dbReference>
<dbReference type="SUPFAM" id="SSF55729">
    <property type="entry name" value="Acyl-CoA N-acyltransferases (Nat)"/>
    <property type="match status" value="1"/>
</dbReference>
<dbReference type="Pfam" id="PF00583">
    <property type="entry name" value="Acetyltransf_1"/>
    <property type="match status" value="1"/>
</dbReference>
<gene>
    <name evidence="2" type="ORF">L0P57_09265</name>
</gene>
<dbReference type="RefSeq" id="WP_087234721.1">
    <property type="nucleotide sequence ID" value="NZ_JAKNHQ010000011.1"/>
</dbReference>
<dbReference type="PANTHER" id="PTHR43617:SF2">
    <property type="entry name" value="UPF0039 PROTEIN SLL0451"/>
    <property type="match status" value="1"/>
</dbReference>
<dbReference type="InterPro" id="IPR016181">
    <property type="entry name" value="Acyl_CoA_acyltransferase"/>
</dbReference>
<sequence>MNIRTERPDDYEAVYSLVEQAFASAEHSDGTEQDLVAALRKGEAFVPELSLVAEIDGKIVGHILFTEAKVGGDTVLVLAPLSVLPAYQRRGVGTALIQEGHQIARRLGYAYSLVLGSETYYPRCGYLPAESFGIEIPEGMPPANFLAIRLREDAKPVHGAVIYAKEFGI</sequence>
<evidence type="ECO:0000313" key="3">
    <source>
        <dbReference type="Proteomes" id="UP001298681"/>
    </source>
</evidence>
<name>A0ABS9MJY0_9FIRM</name>
<reference evidence="2 3" key="1">
    <citation type="submission" date="2022-01" db="EMBL/GenBank/DDBJ databases">
        <title>Collection of gut derived symbiotic bacterial strains cultured from healthy donors.</title>
        <authorList>
            <person name="Lin H."/>
            <person name="Kohout C."/>
            <person name="Waligurski E."/>
            <person name="Pamer E.G."/>
        </authorList>
    </citation>
    <scope>NUCLEOTIDE SEQUENCE [LARGE SCALE GENOMIC DNA]</scope>
    <source>
        <strain evidence="2 3">DFI.7.58</strain>
    </source>
</reference>
<evidence type="ECO:0000259" key="1">
    <source>
        <dbReference type="PROSITE" id="PS51186"/>
    </source>
</evidence>
<dbReference type="CDD" id="cd04301">
    <property type="entry name" value="NAT_SF"/>
    <property type="match status" value="1"/>
</dbReference>
<organism evidence="2 3">
    <name type="scientific">Anaeromassilibacillus senegalensis</name>
    <dbReference type="NCBI Taxonomy" id="1673717"/>
    <lineage>
        <taxon>Bacteria</taxon>
        <taxon>Bacillati</taxon>
        <taxon>Bacillota</taxon>
        <taxon>Clostridia</taxon>
        <taxon>Eubacteriales</taxon>
        <taxon>Acutalibacteraceae</taxon>
        <taxon>Anaeromassilibacillus</taxon>
    </lineage>
</organism>
<proteinExistence type="predicted"/>
<dbReference type="Proteomes" id="UP001298681">
    <property type="component" value="Unassembled WGS sequence"/>
</dbReference>